<dbReference type="SUPFAM" id="SSF54909">
    <property type="entry name" value="Dimeric alpha+beta barrel"/>
    <property type="match status" value="1"/>
</dbReference>
<sequence>MRPNNPSRKGPVEPPPSDTPSSLFYPYRYTPTPTLARWPTALPTCWKFTVTHYRKPEHTHEAFMNWITQEHLPGAIPIFKKHGILEYSLFETPAPVNSFLKEEMSKSRTGWDYADFDCSIEYILPSVEAIKAAQSDPNWPATLKDEDK</sequence>
<gene>
    <name evidence="3" type="ORF">PG994_000810</name>
</gene>
<evidence type="ECO:0000259" key="2">
    <source>
        <dbReference type="Pfam" id="PF07110"/>
    </source>
</evidence>
<dbReference type="GeneID" id="92085282"/>
<dbReference type="RefSeq" id="XP_066722851.1">
    <property type="nucleotide sequence ID" value="XM_066852219.1"/>
</dbReference>
<evidence type="ECO:0000313" key="3">
    <source>
        <dbReference type="EMBL" id="KAK8091305.1"/>
    </source>
</evidence>
<dbReference type="InterPro" id="IPR011008">
    <property type="entry name" value="Dimeric_a/b-barrel"/>
</dbReference>
<dbReference type="Pfam" id="PF07110">
    <property type="entry name" value="EthD"/>
    <property type="match status" value="1"/>
</dbReference>
<dbReference type="EMBL" id="JAQQWL010000001">
    <property type="protein sequence ID" value="KAK8091305.1"/>
    <property type="molecule type" value="Genomic_DNA"/>
</dbReference>
<dbReference type="InterPro" id="IPR009799">
    <property type="entry name" value="EthD_dom"/>
</dbReference>
<keyword evidence="4" id="KW-1185">Reference proteome</keyword>
<organism evidence="3 4">
    <name type="scientific">Apiospora phragmitis</name>
    <dbReference type="NCBI Taxonomy" id="2905665"/>
    <lineage>
        <taxon>Eukaryota</taxon>
        <taxon>Fungi</taxon>
        <taxon>Dikarya</taxon>
        <taxon>Ascomycota</taxon>
        <taxon>Pezizomycotina</taxon>
        <taxon>Sordariomycetes</taxon>
        <taxon>Xylariomycetidae</taxon>
        <taxon>Amphisphaeriales</taxon>
        <taxon>Apiosporaceae</taxon>
        <taxon>Apiospora</taxon>
    </lineage>
</organism>
<dbReference type="Proteomes" id="UP001480595">
    <property type="component" value="Unassembled WGS sequence"/>
</dbReference>
<feature type="domain" description="EthD" evidence="2">
    <location>
        <begin position="55"/>
        <end position="147"/>
    </location>
</feature>
<name>A0ABR1X784_9PEZI</name>
<evidence type="ECO:0000256" key="1">
    <source>
        <dbReference type="ARBA" id="ARBA00005986"/>
    </source>
</evidence>
<accession>A0ABR1X784</accession>
<evidence type="ECO:0000313" key="4">
    <source>
        <dbReference type="Proteomes" id="UP001480595"/>
    </source>
</evidence>
<comment type="caution">
    <text evidence="3">The sequence shown here is derived from an EMBL/GenBank/DDBJ whole genome shotgun (WGS) entry which is preliminary data.</text>
</comment>
<dbReference type="Gene3D" id="3.30.70.100">
    <property type="match status" value="1"/>
</dbReference>
<protein>
    <recommendedName>
        <fullName evidence="2">EthD domain-containing protein</fullName>
    </recommendedName>
</protein>
<comment type="similarity">
    <text evidence="1">Belongs to the tpcK family.</text>
</comment>
<reference evidence="3 4" key="1">
    <citation type="submission" date="2023-01" db="EMBL/GenBank/DDBJ databases">
        <title>Analysis of 21 Apiospora genomes using comparative genomics revels a genus with tremendous synthesis potential of carbohydrate active enzymes and secondary metabolites.</title>
        <authorList>
            <person name="Sorensen T."/>
        </authorList>
    </citation>
    <scope>NUCLEOTIDE SEQUENCE [LARGE SCALE GENOMIC DNA]</scope>
    <source>
        <strain evidence="3 4">CBS 135458</strain>
    </source>
</reference>
<proteinExistence type="inferred from homology"/>